<feature type="non-terminal residue" evidence="1">
    <location>
        <position position="1"/>
    </location>
</feature>
<evidence type="ECO:0000313" key="1">
    <source>
        <dbReference type="EMBL" id="PVI00598.1"/>
    </source>
</evidence>
<dbReference type="EMBL" id="KZ805371">
    <property type="protein sequence ID" value="PVI00598.1"/>
    <property type="molecule type" value="Genomic_DNA"/>
</dbReference>
<dbReference type="Proteomes" id="UP000244855">
    <property type="component" value="Unassembled WGS sequence"/>
</dbReference>
<keyword evidence="2" id="KW-1185">Reference proteome</keyword>
<dbReference type="AlphaFoldDB" id="A0A2V1DQP5"/>
<sequence length="150" mass="16602">PLINELAVVDNQQSNLVTFNKKSSLPQPTVVKTSNMPSNYTSIACDAIIAPSRYLSQQVILCAEDFLGSNGAVTLFWSRDNWESAEYLGAVFNWLEGWVVVTPLEVSNKVYYLPFAPFDGGSFDSLGNRSSFPIIEITEQVDRVVSRGKC</sequence>
<gene>
    <name evidence="1" type="ORF">DM02DRAFT_708133</name>
</gene>
<proteinExistence type="predicted"/>
<protein>
    <submittedName>
        <fullName evidence="1">Uncharacterized protein</fullName>
    </submittedName>
</protein>
<evidence type="ECO:0000313" key="2">
    <source>
        <dbReference type="Proteomes" id="UP000244855"/>
    </source>
</evidence>
<dbReference type="OrthoDB" id="4434395at2759"/>
<accession>A0A2V1DQP5</accession>
<reference evidence="1 2" key="1">
    <citation type="journal article" date="2018" name="Sci. Rep.">
        <title>Comparative genomics provides insights into the lifestyle and reveals functional heterogeneity of dark septate endophytic fungi.</title>
        <authorList>
            <person name="Knapp D.G."/>
            <person name="Nemeth J.B."/>
            <person name="Barry K."/>
            <person name="Hainaut M."/>
            <person name="Henrissat B."/>
            <person name="Johnson J."/>
            <person name="Kuo A."/>
            <person name="Lim J.H.P."/>
            <person name="Lipzen A."/>
            <person name="Nolan M."/>
            <person name="Ohm R.A."/>
            <person name="Tamas L."/>
            <person name="Grigoriev I.V."/>
            <person name="Spatafora J.W."/>
            <person name="Nagy L.G."/>
            <person name="Kovacs G.M."/>
        </authorList>
    </citation>
    <scope>NUCLEOTIDE SEQUENCE [LARGE SCALE GENOMIC DNA]</scope>
    <source>
        <strain evidence="1 2">DSE2036</strain>
    </source>
</reference>
<name>A0A2V1DQP5_9PLEO</name>
<organism evidence="1 2">
    <name type="scientific">Periconia macrospinosa</name>
    <dbReference type="NCBI Taxonomy" id="97972"/>
    <lineage>
        <taxon>Eukaryota</taxon>
        <taxon>Fungi</taxon>
        <taxon>Dikarya</taxon>
        <taxon>Ascomycota</taxon>
        <taxon>Pezizomycotina</taxon>
        <taxon>Dothideomycetes</taxon>
        <taxon>Pleosporomycetidae</taxon>
        <taxon>Pleosporales</taxon>
        <taxon>Massarineae</taxon>
        <taxon>Periconiaceae</taxon>
        <taxon>Periconia</taxon>
    </lineage>
</organism>